<dbReference type="Gene3D" id="4.10.780.10">
    <property type="entry name" value="Pyruvate-flavodoxin oxidoreductase, EKR domain"/>
    <property type="match status" value="1"/>
</dbReference>
<feature type="binding site" evidence="11">
    <location>
        <position position="767"/>
    </location>
    <ligand>
        <name>[4Fe-4S] cluster</name>
        <dbReference type="ChEBI" id="CHEBI:49883"/>
        <label>1</label>
    </ligand>
</feature>
<dbReference type="Proteomes" id="UP000525652">
    <property type="component" value="Unassembled WGS sequence"/>
</dbReference>
<dbReference type="InterPro" id="IPR037112">
    <property type="entry name" value="Pyrv-flavodox_OxR_EKR_sf"/>
</dbReference>
<feature type="binding site" evidence="11">
    <location>
        <position position="1087"/>
    </location>
    <ligand>
        <name>[4Fe-4S] cluster</name>
        <dbReference type="ChEBI" id="CHEBI:49883"/>
        <label>3</label>
    </ligand>
</feature>
<feature type="binding site" evidence="11">
    <location>
        <position position="763"/>
    </location>
    <ligand>
        <name>[4Fe-4S] cluster</name>
        <dbReference type="ChEBI" id="CHEBI:49883"/>
        <label>2</label>
    </ligand>
</feature>
<feature type="binding site" evidence="11">
    <location>
        <position position="704"/>
    </location>
    <ligand>
        <name>[4Fe-4S] cluster</name>
        <dbReference type="ChEBI" id="CHEBI:49883"/>
        <label>1</label>
    </ligand>
</feature>
<dbReference type="FunFam" id="3.30.70.20:FF:000022">
    <property type="entry name" value="Pyruvate:ferredoxin (Flavodoxin) oxidoreductase"/>
    <property type="match status" value="1"/>
</dbReference>
<dbReference type="PANTHER" id="PTHR32154:SF0">
    <property type="entry name" value="PYRUVATE-FLAVODOXIN OXIDOREDUCTASE-RELATED"/>
    <property type="match status" value="1"/>
</dbReference>
<feature type="site" description="Important for catalytic activity" evidence="10">
    <location>
        <position position="35"/>
    </location>
</feature>
<feature type="binding site" evidence="11">
    <location>
        <position position="856"/>
    </location>
    <ligand>
        <name>[4Fe-4S] cluster</name>
        <dbReference type="ChEBI" id="CHEBI:49883"/>
        <label>3</label>
    </ligand>
</feature>
<dbReference type="Pfam" id="PF01855">
    <property type="entry name" value="POR_N"/>
    <property type="match status" value="1"/>
</dbReference>
<dbReference type="AlphaFoldDB" id="A0A7X1E317"/>
<comment type="cofactor">
    <cofactor evidence="11">
        <name>[4Fe-4S] cluster</name>
        <dbReference type="ChEBI" id="CHEBI:49883"/>
    </cofactor>
    <text evidence="11">Binds 3 [4Fe-4S] clusters per subunit.</text>
</comment>
<dbReference type="Pfam" id="PF01558">
    <property type="entry name" value="POR"/>
    <property type="match status" value="1"/>
</dbReference>
<evidence type="ECO:0000256" key="6">
    <source>
        <dbReference type="ARBA" id="ARBA00023002"/>
    </source>
</evidence>
<dbReference type="NCBIfam" id="TIGR02176">
    <property type="entry name" value="pyruv_ox_red"/>
    <property type="match status" value="1"/>
</dbReference>
<keyword evidence="3 11" id="KW-0004">4Fe-4S</keyword>
<evidence type="ECO:0000313" key="13">
    <source>
        <dbReference type="EMBL" id="MBC2600499.1"/>
    </source>
</evidence>
<dbReference type="SMART" id="SM00890">
    <property type="entry name" value="EKR"/>
    <property type="match status" value="1"/>
</dbReference>
<keyword evidence="7 11" id="KW-0408">Iron</keyword>
<dbReference type="PANTHER" id="PTHR32154">
    <property type="entry name" value="PYRUVATE-FLAVODOXIN OXIDOREDUCTASE-RELATED"/>
    <property type="match status" value="1"/>
</dbReference>
<dbReference type="Pfam" id="PF10371">
    <property type="entry name" value="EKR"/>
    <property type="match status" value="1"/>
</dbReference>
<organism evidence="13 14">
    <name type="scientific">Puniceicoccus vermicola</name>
    <dbReference type="NCBI Taxonomy" id="388746"/>
    <lineage>
        <taxon>Bacteria</taxon>
        <taxon>Pseudomonadati</taxon>
        <taxon>Verrucomicrobiota</taxon>
        <taxon>Opitutia</taxon>
        <taxon>Puniceicoccales</taxon>
        <taxon>Puniceicoccaceae</taxon>
        <taxon>Puniceicoccus</taxon>
    </lineage>
</organism>
<evidence type="ECO:0000256" key="1">
    <source>
        <dbReference type="ARBA" id="ARBA00009032"/>
    </source>
</evidence>
<evidence type="ECO:0000256" key="5">
    <source>
        <dbReference type="ARBA" id="ARBA00022982"/>
    </source>
</evidence>
<dbReference type="Pfam" id="PF17147">
    <property type="entry name" value="PFOR_II"/>
    <property type="match status" value="1"/>
</dbReference>
<feature type="binding site" evidence="11">
    <location>
        <position position="701"/>
    </location>
    <ligand>
        <name>[4Fe-4S] cluster</name>
        <dbReference type="ChEBI" id="CHEBI:49883"/>
        <label>1</label>
    </ligand>
</feature>
<evidence type="ECO:0000259" key="12">
    <source>
        <dbReference type="PROSITE" id="PS51379"/>
    </source>
</evidence>
<dbReference type="FunFam" id="3.40.50.970:FF:000012">
    <property type="entry name" value="Pyruvate:ferredoxin (Flavodoxin) oxidoreductase"/>
    <property type="match status" value="1"/>
</dbReference>
<gene>
    <name evidence="13" type="primary">nifJ</name>
    <name evidence="13" type="ORF">H5P30_01755</name>
</gene>
<dbReference type="EMBL" id="JACHVA010000022">
    <property type="protein sequence ID" value="MBC2600499.1"/>
    <property type="molecule type" value="Genomic_DNA"/>
</dbReference>
<evidence type="ECO:0000256" key="10">
    <source>
        <dbReference type="PIRSR" id="PIRSR000159-2"/>
    </source>
</evidence>
<dbReference type="Gene3D" id="3.30.70.20">
    <property type="match status" value="1"/>
</dbReference>
<dbReference type="GO" id="GO:0005506">
    <property type="term" value="F:iron ion binding"/>
    <property type="evidence" value="ECO:0007669"/>
    <property type="project" value="InterPro"/>
</dbReference>
<keyword evidence="4 11" id="KW-0479">Metal-binding</keyword>
<dbReference type="GO" id="GO:0022900">
    <property type="term" value="P:electron transport chain"/>
    <property type="evidence" value="ECO:0007669"/>
    <property type="project" value="InterPro"/>
</dbReference>
<dbReference type="InterPro" id="IPR029061">
    <property type="entry name" value="THDP-binding"/>
</dbReference>
<dbReference type="SUPFAM" id="SSF52922">
    <property type="entry name" value="TK C-terminal domain-like"/>
    <property type="match status" value="1"/>
</dbReference>
<dbReference type="InterPro" id="IPR017896">
    <property type="entry name" value="4Fe4S_Fe-S-bd"/>
</dbReference>
<feature type="site" description="Important for catalytic activity" evidence="10">
    <location>
        <position position="1012"/>
    </location>
</feature>
<accession>A0A7X1E317</accession>
<keyword evidence="2 9" id="KW-0813">Transport</keyword>
<reference evidence="13 14" key="1">
    <citation type="submission" date="2020-07" db="EMBL/GenBank/DDBJ databases">
        <authorList>
            <person name="Feng X."/>
        </authorList>
    </citation>
    <scope>NUCLEOTIDE SEQUENCE [LARGE SCALE GENOMIC DNA]</scope>
    <source>
        <strain evidence="13 14">JCM14086</strain>
    </source>
</reference>
<dbReference type="Gene3D" id="3.40.50.970">
    <property type="match status" value="2"/>
</dbReference>
<feature type="binding site" evidence="11">
    <location>
        <position position="831"/>
    </location>
    <ligand>
        <name>[4Fe-4S] cluster</name>
        <dbReference type="ChEBI" id="CHEBI:49883"/>
        <label>3</label>
    </ligand>
</feature>
<dbReference type="InterPro" id="IPR033412">
    <property type="entry name" value="PFOR_II"/>
</dbReference>
<dbReference type="InterPro" id="IPR019456">
    <property type="entry name" value="Pyrv-flavodox_OxRtase_EKR"/>
</dbReference>
<keyword evidence="5 9" id="KW-0249">Electron transport</keyword>
<dbReference type="GO" id="GO:0044281">
    <property type="term" value="P:small molecule metabolic process"/>
    <property type="evidence" value="ECO:0007669"/>
    <property type="project" value="UniProtKB-ARBA"/>
</dbReference>
<evidence type="ECO:0000256" key="3">
    <source>
        <dbReference type="ARBA" id="ARBA00022485"/>
    </source>
</evidence>
<feature type="binding site" evidence="11">
    <location>
        <position position="828"/>
    </location>
    <ligand>
        <name>[4Fe-4S] cluster</name>
        <dbReference type="ChEBI" id="CHEBI:49883"/>
        <label>3</label>
    </ligand>
</feature>
<dbReference type="GO" id="GO:0030976">
    <property type="term" value="F:thiamine pyrophosphate binding"/>
    <property type="evidence" value="ECO:0007669"/>
    <property type="project" value="InterPro"/>
</dbReference>
<dbReference type="Gene3D" id="3.40.50.920">
    <property type="match status" value="1"/>
</dbReference>
<dbReference type="InterPro" id="IPR017900">
    <property type="entry name" value="4Fe4S_Fe_S_CS"/>
</dbReference>
<feature type="binding site" evidence="11">
    <location>
        <position position="757"/>
    </location>
    <ligand>
        <name>[4Fe-4S] cluster</name>
        <dbReference type="ChEBI" id="CHEBI:49883"/>
        <label>2</label>
    </ligand>
</feature>
<keyword evidence="6 9" id="KW-0560">Oxidoreductase</keyword>
<dbReference type="GO" id="GO:0051539">
    <property type="term" value="F:4 iron, 4 sulfur cluster binding"/>
    <property type="evidence" value="ECO:0007669"/>
    <property type="project" value="UniProtKB-KW"/>
</dbReference>
<dbReference type="PIRSF" id="PIRSF000159">
    <property type="entry name" value="NifJ"/>
    <property type="match status" value="1"/>
</dbReference>
<keyword evidence="8 11" id="KW-0411">Iron-sulfur</keyword>
<proteinExistence type="inferred from homology"/>
<dbReference type="InterPro" id="IPR050722">
    <property type="entry name" value="Pyruvate:ferred/Flavod_OxRd"/>
</dbReference>
<evidence type="ECO:0000256" key="7">
    <source>
        <dbReference type="ARBA" id="ARBA00023004"/>
    </source>
</evidence>
<feature type="binding site" evidence="11">
    <location>
        <position position="760"/>
    </location>
    <ligand>
        <name>[4Fe-4S] cluster</name>
        <dbReference type="ChEBI" id="CHEBI:49883"/>
        <label>2</label>
    </ligand>
</feature>
<dbReference type="Pfam" id="PF12838">
    <property type="entry name" value="Fer4_7"/>
    <property type="match status" value="1"/>
</dbReference>
<feature type="binding site" evidence="11">
    <location>
        <position position="707"/>
    </location>
    <ligand>
        <name>[4Fe-4S] cluster</name>
        <dbReference type="ChEBI" id="CHEBI:49883"/>
        <label>1</label>
    </ligand>
</feature>
<dbReference type="SUPFAM" id="SSF54862">
    <property type="entry name" value="4Fe-4S ferredoxins"/>
    <property type="match status" value="1"/>
</dbReference>
<dbReference type="CDD" id="cd07034">
    <property type="entry name" value="TPP_PYR_PFOR_IOR-alpha_like"/>
    <property type="match status" value="1"/>
</dbReference>
<evidence type="ECO:0000256" key="8">
    <source>
        <dbReference type="ARBA" id="ARBA00023014"/>
    </source>
</evidence>
<feature type="domain" description="4Fe-4S ferredoxin-type" evidence="12">
    <location>
        <begin position="692"/>
        <end position="721"/>
    </location>
</feature>
<dbReference type="GO" id="GO:0006979">
    <property type="term" value="P:response to oxidative stress"/>
    <property type="evidence" value="ECO:0007669"/>
    <property type="project" value="TreeGrafter"/>
</dbReference>
<dbReference type="SUPFAM" id="SSF52518">
    <property type="entry name" value="Thiamin diphosphate-binding fold (THDP-binding)"/>
    <property type="match status" value="2"/>
</dbReference>
<dbReference type="InterPro" id="IPR019752">
    <property type="entry name" value="Pyrv/ketoisovalerate_OxRed_cat"/>
</dbReference>
<dbReference type="PROSITE" id="PS00198">
    <property type="entry name" value="4FE4S_FER_1"/>
    <property type="match status" value="2"/>
</dbReference>
<feature type="domain" description="4Fe-4S ferredoxin-type" evidence="12">
    <location>
        <begin position="748"/>
        <end position="777"/>
    </location>
</feature>
<evidence type="ECO:0000256" key="11">
    <source>
        <dbReference type="PIRSR" id="PIRSR000159-50"/>
    </source>
</evidence>
<dbReference type="GO" id="GO:0016903">
    <property type="term" value="F:oxidoreductase activity, acting on the aldehyde or oxo group of donors"/>
    <property type="evidence" value="ECO:0007669"/>
    <property type="project" value="InterPro"/>
</dbReference>
<dbReference type="SUPFAM" id="SSF53323">
    <property type="entry name" value="Pyruvate-ferredoxin oxidoreductase, PFOR, domain III"/>
    <property type="match status" value="1"/>
</dbReference>
<evidence type="ECO:0000256" key="9">
    <source>
        <dbReference type="PIRNR" id="PIRNR000159"/>
    </source>
</evidence>
<evidence type="ECO:0000256" key="4">
    <source>
        <dbReference type="ARBA" id="ARBA00022723"/>
    </source>
</evidence>
<sequence length="1196" mass="129373">MIAPAKSARKTMDANEAVASVAYRFSEVVSMFPITPSTPMAEHCDEWSAAGKTNLWGDVPRLVEMQSEGGAAGALHGSLMGGALGTTFTASQGLLLMIPNLYKLAGELTPTVVHVSARAIATHALSIFGDHSDVMACRATGLGMLASNSVQEAHDFAAIAHAATLRSRLPFIHFFDGFRTSHELSDIELIPDDVLHQLVDPEGLEGFYKRGLTPDAPSVRGTAQNPDTYFQGREAVNPFYREAVWIVAELMERFGRLTGRKYAPFEYEGHPEADEVIVIMGSGAETVAETARFLNETTGSKRGVLKVRLYRPFHTPLFLKALPKSVKRIAVLDRTKEPGGVGEPLYLDVSMALSKAGKCEGNVELDIERLIGGRYGLGSKEFTPEMVAAVFQELEAPSVGDHFTVGIKDDVTGKSLDVEKPLTIESSETTRALFFGLGSDGTVGANKNTIKIIGDKTGLHTQGYFVYDSKKSGGLTVSHLRFGPDPIRAPYLISDAKFVGCHQPQFLGRVDMLGKAQKGATFLVNSTVSHEGLWDSLPRDVQRQIIEKEIRLFHVDALSLAADLGMGNRTNTIMQACFFALSDLLPPKEAVQAMKDAITKTYSRKGPKVVEANHAAVDAAIGGLERIAVPADASATDIPVEWVPDDAPDFVRRVTARLMAGEGDLLPVSAFPVDGSWPTGTSRFEKRNIAREIPIWQPDACTQCNKCAVVCPHSAVRPKIYNPESLEGAPETFRHTPFKGVGGDGLELTLQVYPEDCTGCTACVEVCPATAEDGLKAIRMVSAVNQIEPEKENLAFFEKLSTETIPDDKLSARTISFRQPLFEFSGACAGCTQTPYVRMLTQLYGDRLLVANATGCSSIYGGNLPTTPYCTDENGRGPAWANSLFEDNAEFGLGLHMAAEWRRDVALRLLTKLRGQVGSILAGEILDHADRSPAGLSLQRSKVDALKEVLAEIPGEDAKRLILHADYLVPKSTWIVGGDGWAYDIDFGGLDHVLASGYNVNILVLDTEIYSNTGGQASKATPVGAQAKFAAAGKELPKKDLAAIAMSYGGIYVAQIALGANEKQTLDALREAESYDGPSLVIAYGPCAGHGIDLRNGPARQKAAVETGYWPLFRFDPRNKEKGRPILSLDSFEPSGTVGSFMEAENRFKALRRGDPERADSLTAIAQKHADERWKRLEALASVSEDEDDDDDDGWG</sequence>
<dbReference type="InterPro" id="IPR011895">
    <property type="entry name" value="Pyrv_flavodox_OxRed"/>
</dbReference>
<dbReference type="InterPro" id="IPR002869">
    <property type="entry name" value="Pyrv_flavodox_OxRed_cen"/>
</dbReference>
<keyword evidence="14" id="KW-1185">Reference proteome</keyword>
<keyword evidence="13" id="KW-0670">Pyruvate</keyword>
<dbReference type="FunFam" id="3.40.50.920:FF:000007">
    <property type="entry name" value="Pyruvate:ferredoxin (Flavodoxin) oxidoreductase"/>
    <property type="match status" value="1"/>
</dbReference>
<dbReference type="Gene3D" id="3.40.920.10">
    <property type="entry name" value="Pyruvate-ferredoxin oxidoreductase, PFOR, domain III"/>
    <property type="match status" value="1"/>
</dbReference>
<dbReference type="RefSeq" id="WP_185691246.1">
    <property type="nucleotide sequence ID" value="NZ_JACHVA010000022.1"/>
</dbReference>
<name>A0A7X1E317_9BACT</name>
<dbReference type="InterPro" id="IPR011766">
    <property type="entry name" value="TPP_enzyme_TPP-bd"/>
</dbReference>
<feature type="binding site" evidence="11">
    <location>
        <position position="711"/>
    </location>
    <ligand>
        <name>[4Fe-4S] cluster</name>
        <dbReference type="ChEBI" id="CHEBI:49883"/>
        <label>2</label>
    </ligand>
</feature>
<dbReference type="FunFam" id="3.40.920.10:FF:000001">
    <property type="entry name" value="Pyruvate:ferredoxin (Flavodoxin) oxidoreductase"/>
    <property type="match status" value="1"/>
</dbReference>
<dbReference type="InterPro" id="IPR009014">
    <property type="entry name" value="Transketo_C/PFOR_II"/>
</dbReference>
<dbReference type="CDD" id="cd03377">
    <property type="entry name" value="TPP_PFOR_PNO"/>
    <property type="match status" value="1"/>
</dbReference>
<evidence type="ECO:0000313" key="14">
    <source>
        <dbReference type="Proteomes" id="UP000525652"/>
    </source>
</evidence>
<comment type="caution">
    <text evidence="13">The sequence shown here is derived from an EMBL/GenBank/DDBJ whole genome shotgun (WGS) entry which is preliminary data.</text>
</comment>
<evidence type="ECO:0000256" key="2">
    <source>
        <dbReference type="ARBA" id="ARBA00022448"/>
    </source>
</evidence>
<dbReference type="InterPro" id="IPR002880">
    <property type="entry name" value="Pyrv_Fd/Flavodoxin_OxRdtase_N"/>
</dbReference>
<protein>
    <submittedName>
        <fullName evidence="13">Pyruvate:ferredoxin (Flavodoxin) oxidoreductase</fullName>
    </submittedName>
</protein>
<dbReference type="PROSITE" id="PS51379">
    <property type="entry name" value="4FE4S_FER_2"/>
    <property type="match status" value="2"/>
</dbReference>
<dbReference type="Pfam" id="PF02775">
    <property type="entry name" value="TPP_enzyme_C"/>
    <property type="match status" value="1"/>
</dbReference>
<feature type="site" description="Important for catalytic activity" evidence="10">
    <location>
        <position position="68"/>
    </location>
</feature>
<comment type="similarity">
    <text evidence="1 9">Belongs to the pyruvate:ferredoxin/flavodoxin oxidoreductase family.</text>
</comment>
<feature type="site" description="Important for catalytic activity" evidence="10">
    <location>
        <position position="118"/>
    </location>
</feature>